<evidence type="ECO:0000313" key="2">
    <source>
        <dbReference type="Proteomes" id="UP000824232"/>
    </source>
</evidence>
<sequence length="196" mass="22969">MIITSDIAKQYLAKYSNKNTRLSRDVRDGKLIKIRNGLYETEANTPGYLLAGSIYGPSYISFEYALAYYGLIPERVTTITCATFNKKKKRKYETPFGTFTYRDVPSLAYPEEIILKEENNYSYQIATPEKALCDKLYTLKSLKNYSNLEKMLFEDLRIDIEEFKNLNTEKIEKLSNLYHSRNIVLLAKYKRRNKDE</sequence>
<organism evidence="1 2">
    <name type="scientific">Candidatus Onthousia excrementipullorum</name>
    <dbReference type="NCBI Taxonomy" id="2840884"/>
    <lineage>
        <taxon>Bacteria</taxon>
        <taxon>Bacillati</taxon>
        <taxon>Bacillota</taxon>
        <taxon>Bacilli</taxon>
        <taxon>Candidatus Onthousia</taxon>
    </lineage>
</organism>
<name>A0A9D1DUN8_9FIRM</name>
<reference evidence="1" key="1">
    <citation type="submission" date="2020-10" db="EMBL/GenBank/DDBJ databases">
        <authorList>
            <person name="Gilroy R."/>
        </authorList>
    </citation>
    <scope>NUCLEOTIDE SEQUENCE</scope>
    <source>
        <strain evidence="1">CHK184-20233</strain>
    </source>
</reference>
<accession>A0A9D1DUN8</accession>
<proteinExistence type="predicted"/>
<dbReference type="Proteomes" id="UP000824232">
    <property type="component" value="Unassembled WGS sequence"/>
</dbReference>
<dbReference type="AlphaFoldDB" id="A0A9D1DUN8"/>
<evidence type="ECO:0000313" key="1">
    <source>
        <dbReference type="EMBL" id="HIR59149.1"/>
    </source>
</evidence>
<gene>
    <name evidence="1" type="ORF">IAB38_03780</name>
</gene>
<comment type="caution">
    <text evidence="1">The sequence shown here is derived from an EMBL/GenBank/DDBJ whole genome shotgun (WGS) entry which is preliminary data.</text>
</comment>
<reference evidence="1" key="2">
    <citation type="journal article" date="2021" name="PeerJ">
        <title>Extensive microbial diversity within the chicken gut microbiome revealed by metagenomics and culture.</title>
        <authorList>
            <person name="Gilroy R."/>
            <person name="Ravi A."/>
            <person name="Getino M."/>
            <person name="Pursley I."/>
            <person name="Horton D.L."/>
            <person name="Alikhan N.F."/>
            <person name="Baker D."/>
            <person name="Gharbi K."/>
            <person name="Hall N."/>
            <person name="Watson M."/>
            <person name="Adriaenssens E.M."/>
            <person name="Foster-Nyarko E."/>
            <person name="Jarju S."/>
            <person name="Secka A."/>
            <person name="Antonio M."/>
            <person name="Oren A."/>
            <person name="Chaudhuri R.R."/>
            <person name="La Ragione R."/>
            <person name="Hildebrand F."/>
            <person name="Pallen M.J."/>
        </authorList>
    </citation>
    <scope>NUCLEOTIDE SEQUENCE</scope>
    <source>
        <strain evidence="1">CHK184-20233</strain>
    </source>
</reference>
<dbReference type="EMBL" id="DVHC01000038">
    <property type="protein sequence ID" value="HIR59149.1"/>
    <property type="molecule type" value="Genomic_DNA"/>
</dbReference>
<evidence type="ECO:0008006" key="3">
    <source>
        <dbReference type="Google" id="ProtNLM"/>
    </source>
</evidence>
<protein>
    <recommendedName>
        <fullName evidence="3">Transcriptional regulator, AbiEi antitoxin, Type IV TA system</fullName>
    </recommendedName>
</protein>